<dbReference type="InterPro" id="IPR054416">
    <property type="entry name" value="GST_UstS-like_C"/>
</dbReference>
<protein>
    <recommendedName>
        <fullName evidence="1">GST N-terminal domain-containing protein</fullName>
    </recommendedName>
</protein>
<dbReference type="STRING" id="27334.A0A0A2JIX8"/>
<dbReference type="Gene3D" id="1.20.1050.10">
    <property type="match status" value="1"/>
</dbReference>
<dbReference type="InterPro" id="IPR036282">
    <property type="entry name" value="Glutathione-S-Trfase_C_sf"/>
</dbReference>
<dbReference type="GeneID" id="27683580"/>
<dbReference type="Pfam" id="PF22041">
    <property type="entry name" value="GST_C_7"/>
    <property type="match status" value="1"/>
</dbReference>
<dbReference type="Proteomes" id="UP000030143">
    <property type="component" value="Unassembled WGS sequence"/>
</dbReference>
<sequence length="460" mass="50693">MATKLVFYDIAMRPPVEKNNSPVNTWKTRLALNFRSLPYSTNWVQLPDISSVRTGLNIPACRKFTDGTDFYTLPILVDPTTSRKLGDSFDIAVYLQKQYPAGNDLFPPQPLDYVFSTDVAILIPLSECDEGEYPEYARFNVNVDSAFTSHVILMAQGVPFDPATAEEMKAEFVRRAGVSCWEDFVLTGEQREKLIRSFRDMLGELAKLFGRDGPFLLGDRASYADLIVGAWLRMASMTLPREEWELVRGWHGGVFGRLHDALEIQAATGCVGAALSIGIGAVISAHGGTGTSDALIPYRISVDNVSYAHTTHEGVTHNFINTSVLYHDWHHVHAIDQPMNLTVSMLPDGRVHARTVGFSAMDCGDNCPDKNATNQLAARSGSVPSHVQEIVFAWSARKGWSSKTETRLKGAVFGAAYYVTHEPSGAFQFCSSAYLTDGTIAHVGFNFYGDKYTPNIPPAC</sequence>
<dbReference type="Pfam" id="PF13409">
    <property type="entry name" value="GST_N_2"/>
    <property type="match status" value="1"/>
</dbReference>
<dbReference type="RefSeq" id="XP_016595001.1">
    <property type="nucleotide sequence ID" value="XM_016748159.1"/>
</dbReference>
<evidence type="ECO:0000313" key="3">
    <source>
        <dbReference type="Proteomes" id="UP000030143"/>
    </source>
</evidence>
<organism evidence="2 3">
    <name type="scientific">Penicillium expansum</name>
    <name type="common">Blue mold rot fungus</name>
    <dbReference type="NCBI Taxonomy" id="27334"/>
    <lineage>
        <taxon>Eukaryota</taxon>
        <taxon>Fungi</taxon>
        <taxon>Dikarya</taxon>
        <taxon>Ascomycota</taxon>
        <taxon>Pezizomycotina</taxon>
        <taxon>Eurotiomycetes</taxon>
        <taxon>Eurotiomycetidae</taxon>
        <taxon>Eurotiales</taxon>
        <taxon>Aspergillaceae</taxon>
        <taxon>Penicillium</taxon>
    </lineage>
</organism>
<comment type="caution">
    <text evidence="2">The sequence shown here is derived from an EMBL/GenBank/DDBJ whole genome shotgun (WGS) entry which is preliminary data.</text>
</comment>
<keyword evidence="3" id="KW-1185">Reference proteome</keyword>
<gene>
    <name evidence="2" type="ORF">PEX2_108910</name>
</gene>
<evidence type="ECO:0000313" key="2">
    <source>
        <dbReference type="EMBL" id="KGO52240.1"/>
    </source>
</evidence>
<dbReference type="InterPro" id="IPR004045">
    <property type="entry name" value="Glutathione_S-Trfase_N"/>
</dbReference>
<accession>A0A0A2JIX8</accession>
<name>A0A0A2JIX8_PENEN</name>
<evidence type="ECO:0000259" key="1">
    <source>
        <dbReference type="PROSITE" id="PS50404"/>
    </source>
</evidence>
<dbReference type="SUPFAM" id="SSF47616">
    <property type="entry name" value="GST C-terminal domain-like"/>
    <property type="match status" value="1"/>
</dbReference>
<reference evidence="2 3" key="1">
    <citation type="journal article" date="2015" name="Mol. Plant Microbe Interact.">
        <title>Genome, transcriptome, and functional analyses of Penicillium expansum provide new insights into secondary metabolism and pathogenicity.</title>
        <authorList>
            <person name="Ballester A.R."/>
            <person name="Marcet-Houben M."/>
            <person name="Levin E."/>
            <person name="Sela N."/>
            <person name="Selma-Lazaro C."/>
            <person name="Carmona L."/>
            <person name="Wisniewski M."/>
            <person name="Droby S."/>
            <person name="Gonzalez-Candelas L."/>
            <person name="Gabaldon T."/>
        </authorList>
    </citation>
    <scope>NUCLEOTIDE SEQUENCE [LARGE SCALE GENOMIC DNA]</scope>
    <source>
        <strain evidence="2 3">MD-8</strain>
    </source>
</reference>
<dbReference type="SUPFAM" id="SSF52833">
    <property type="entry name" value="Thioredoxin-like"/>
    <property type="match status" value="1"/>
</dbReference>
<feature type="domain" description="GST N-terminal" evidence="1">
    <location>
        <begin position="12"/>
        <end position="103"/>
    </location>
</feature>
<dbReference type="EMBL" id="JQFZ01000269">
    <property type="protein sequence ID" value="KGO52240.1"/>
    <property type="molecule type" value="Genomic_DNA"/>
</dbReference>
<dbReference type="PROSITE" id="PS50404">
    <property type="entry name" value="GST_NTER"/>
    <property type="match status" value="1"/>
</dbReference>
<dbReference type="AlphaFoldDB" id="A0A0A2JIX8"/>
<dbReference type="Gene3D" id="3.40.30.10">
    <property type="entry name" value="Glutaredoxin"/>
    <property type="match status" value="1"/>
</dbReference>
<dbReference type="InterPro" id="IPR036249">
    <property type="entry name" value="Thioredoxin-like_sf"/>
</dbReference>
<dbReference type="HOGENOM" id="CLU_594599_0_0_1"/>
<dbReference type="VEuPathDB" id="FungiDB:PEXP_063080"/>
<proteinExistence type="predicted"/>